<reference evidence="3 4" key="1">
    <citation type="submission" date="2021-06" db="EMBL/GenBank/DDBJ databases">
        <title>Gemonas diversity in paddy soil.</title>
        <authorList>
            <person name="Liu G."/>
        </authorList>
    </citation>
    <scope>NUCLEOTIDE SEQUENCE [LARGE SCALE GENOMIC DNA]</scope>
    <source>
        <strain evidence="3 4">RG2</strain>
    </source>
</reference>
<accession>A0ABX8LJC6</accession>
<dbReference type="Proteomes" id="UP000683559">
    <property type="component" value="Chromosome"/>
</dbReference>
<dbReference type="PANTHER" id="PTHR46832:SF1">
    <property type="entry name" value="5'-METHYLTHIOADENOSINE_S-ADENOSYLHOMOCYSTEINE NUCLEOSIDASE"/>
    <property type="match status" value="1"/>
</dbReference>
<dbReference type="InterPro" id="IPR000845">
    <property type="entry name" value="Nucleoside_phosphorylase_d"/>
</dbReference>
<dbReference type="PANTHER" id="PTHR46832">
    <property type="entry name" value="5'-METHYLTHIOADENOSINE/S-ADENOSYLHOMOCYSTEINE NUCLEOSIDASE"/>
    <property type="match status" value="1"/>
</dbReference>
<feature type="domain" description="Nucleoside phosphorylase" evidence="2">
    <location>
        <begin position="68"/>
        <end position="270"/>
    </location>
</feature>
<evidence type="ECO:0000256" key="1">
    <source>
        <dbReference type="SAM" id="MobiDB-lite"/>
    </source>
</evidence>
<organism evidence="3 4">
    <name type="scientific">Geomonas subterranea</name>
    <dbReference type="NCBI Taxonomy" id="2847989"/>
    <lineage>
        <taxon>Bacteria</taxon>
        <taxon>Pseudomonadati</taxon>
        <taxon>Thermodesulfobacteriota</taxon>
        <taxon>Desulfuromonadia</taxon>
        <taxon>Geobacterales</taxon>
        <taxon>Geobacteraceae</taxon>
        <taxon>Geomonas</taxon>
    </lineage>
</organism>
<evidence type="ECO:0000313" key="4">
    <source>
        <dbReference type="Proteomes" id="UP000683559"/>
    </source>
</evidence>
<feature type="compositionally biased region" description="Polar residues" evidence="1">
    <location>
        <begin position="278"/>
        <end position="296"/>
    </location>
</feature>
<dbReference type="EMBL" id="CP077683">
    <property type="protein sequence ID" value="QXE92118.1"/>
    <property type="molecule type" value="Genomic_DNA"/>
</dbReference>
<dbReference type="RefSeq" id="WP_217288679.1">
    <property type="nucleotide sequence ID" value="NZ_CP077683.1"/>
</dbReference>
<dbReference type="CDD" id="cd00009">
    <property type="entry name" value="AAA"/>
    <property type="match status" value="1"/>
</dbReference>
<proteinExistence type="predicted"/>
<name>A0ABX8LJC6_9BACT</name>
<evidence type="ECO:0000313" key="3">
    <source>
        <dbReference type="EMBL" id="QXE92118.1"/>
    </source>
</evidence>
<feature type="region of interest" description="Disordered" evidence="1">
    <location>
        <begin position="278"/>
        <end position="303"/>
    </location>
</feature>
<protein>
    <recommendedName>
        <fullName evidence="2">Nucleoside phosphorylase domain-containing protein</fullName>
    </recommendedName>
</protein>
<sequence>MAFQTPADIKIEFRDHPRRALILTTVVCESRAVKAHLAKPERLVGEKGALYEYGYFSDPAGDWLVVHAITSQGNSDAGLVTGKAFQEFGSFHAVMFVGVAGSLKEDIPIGSVVVGDYVYNGHAAKVGDNETFSRPHGLPSARELLTAAQGLIYDDEWWDLVRPPVGTSLPDKNCYPCEFPPSAVVKGIVSGEEVVAGDKSPRFAWLRVHFNDCGAVEMEGWGVMNAAHHENASAIIVRGISDMCAGKDQANDKMHQPIAAAHAAAFAFSILSFRSKVPTQGNPSVEDTKTTGNEQNYDGHGPAESRTDFVFNFAGSIEDWPKEKVDAVVERLKVAFDDEKLTLVRVDVGSVRLVMSVRESDLGSMNLATLREVASESGVFLLGATSIESVGEADKAKVALATASVDLLAWEKTLPNGRWIERPERENIETRFQLDTSSTVLLGEPGSGKSALLSKITSELLGQGATVFALKADFISTEVRTELDLQRELNLPALPSDLVLRLAALQPVYVLIDQLDALASQLDLRSGRLNVLLNLVRRISNVTNIHVILSARTFEFNHDVRLRTIEAEAVRLSLPPWHEVKERLAEVGIDSDTWPESARDVVRIPQALKTFIGLVGAGRTEPFSTYQAMLEQLWHDRIASADDSEPLILLASDLAGQMAEEESLWLAASRFDNRLNSLNRLEALGFLVRSENSLSVAFSHQTVFDYVLARSFVRNTGLLSTYVQERQDSLFVRAKLWSALNYLREAEVTSYVRELTEIWMTKDLRRHLRLLLIEFLGQVNQPQQAEKRFMSDVMNSPDLRIFGLKAIGSGTGWFSHFASTAIWDAMSGTDPEAGQASRILALNWNTHCDQVVRLIKDRWLPYPAKDNFTWMTVQGCPQWSDEVEELAITALKRAPISVWAVEHTAMTLAVTQPVIALRLVRAKLDFLLVEAQGKPEPPPSKSEKSVEYEYVLRPRLKALEGLLETMEWGDIPSLSETVPSLFLEHVWSWYVAVFSEILGYSCSSDDNFVYPGRYILEVELGLSPQSPTREKPVMMALQIAVETLAKEMPETFLEWADENSTLEILAVQQLIARGYEVAAGVLASRALDWLLSDQRRFQLGNSYGHRSTTVHLVSACTPHWSTDEITRFQESVRSYKPSAPDHLHEPSQRKTFLDVVRASKKELLEAVGLDRLAPENRELVANEQRALGDRFGRSFKRGEVCCIGSPMDSSAMAKAKDRDILKIFREIPDKTHWDHPTHWMRGGNIQLSRAFAEFAKTYPARAMRLMEQFEPLQQERAAGYALDAMAEDAQNDKGLLDAFRDLHDRGFKSEDFRDSAARALEKIANRKGYISHDVIDILIEWLSLHPSQEEGTDNEELKVHSALKDEELSDGSILWGYGNTSFLPGGNYNSLSALASILLSRKEEGRDRYLSILNDHLSRETNPKVWKGLLHCLNNAGGSTPEGVSAFLRKLFNYFPEILATRDAVFFLAHAQRWDDQLVFDLIIDWSKSDRAFLQRAYGELVGLVATAKGTPRWECAREEIIVVGTESAKIGLAYASVNLWTEAPLRLKSTETLVALLKGASKDLVAAVMDVFRLVDDFVPDEFTVRLLRALADDNCDMTAAPSSFVVERLQALLPHEDELIATIAEKLIVAWRSELGDIRTGTAIAAPQLTDLALTLHRLGGTSRQSGVAIFEAMIQIDAYGACETLAEIDGRFGSHQAAARQRLAHRRRPSCTKR</sequence>
<gene>
    <name evidence="3" type="ORF">KP001_06210</name>
</gene>
<evidence type="ECO:0000259" key="2">
    <source>
        <dbReference type="Pfam" id="PF01048"/>
    </source>
</evidence>
<keyword evidence="4" id="KW-1185">Reference proteome</keyword>
<dbReference type="Pfam" id="PF01048">
    <property type="entry name" value="PNP_UDP_1"/>
    <property type="match status" value="1"/>
</dbReference>